<dbReference type="Pfam" id="PF12120">
    <property type="entry name" value="Arr-ms"/>
    <property type="match status" value="1"/>
</dbReference>
<gene>
    <name evidence="3" type="ORF">A5635_05955</name>
</gene>
<name>A0A1A3N4C7_MYCAS</name>
<protein>
    <submittedName>
        <fullName evidence="3">Rifampin ADP-ribosyl transferase</fullName>
    </submittedName>
</protein>
<feature type="domain" description="Rifampin ADP-ribosyltransferase" evidence="2">
    <location>
        <begin position="21"/>
        <end position="118"/>
    </location>
</feature>
<sequence length="146" mass="15932">MESRLPAVPEPFVVHESGALLHGTKADLSVGDRLVPGRRSNYGGGRTANHVYVTATLDAAVWGAELAVGDGRCRVYIVEPEGPLEDDPNVTDKKFPGNPTRSYRTRQPVKIVGELTDWVGHTPEQLQAMRDGLADLERRGLAVIYD</sequence>
<evidence type="ECO:0000313" key="3">
    <source>
        <dbReference type="EMBL" id="OBK16656.1"/>
    </source>
</evidence>
<dbReference type="GO" id="GO:0016740">
    <property type="term" value="F:transferase activity"/>
    <property type="evidence" value="ECO:0007669"/>
    <property type="project" value="UniProtKB-KW"/>
</dbReference>
<keyword evidence="3" id="KW-0808">Transferase</keyword>
<dbReference type="InterPro" id="IPR021975">
    <property type="entry name" value="Rifampin_Arr"/>
</dbReference>
<dbReference type="EMBL" id="LZLR01000199">
    <property type="protein sequence ID" value="OBK16656.1"/>
    <property type="molecule type" value="Genomic_DNA"/>
</dbReference>
<dbReference type="Gene3D" id="3.20.170.40">
    <property type="entry name" value="Rifampin ADP-ribosyltransferase domain"/>
    <property type="match status" value="1"/>
</dbReference>
<comment type="caution">
    <text evidence="3">The sequence shown here is derived from an EMBL/GenBank/DDBJ whole genome shotgun (WGS) entry which is preliminary data.</text>
</comment>
<reference evidence="3 4" key="1">
    <citation type="submission" date="2016-06" db="EMBL/GenBank/DDBJ databases">
        <authorList>
            <person name="Kjaerup R.B."/>
            <person name="Dalgaard T.S."/>
            <person name="Juul-Madsen H.R."/>
        </authorList>
    </citation>
    <scope>NUCLEOTIDE SEQUENCE [LARGE SCALE GENOMIC DNA]</scope>
    <source>
        <strain evidence="3 4">1245335.1</strain>
    </source>
</reference>
<accession>A0A1A3N4C7</accession>
<proteinExistence type="predicted"/>
<dbReference type="NCBIfam" id="NF033144">
    <property type="entry name" value="rifampin_ARR"/>
    <property type="match status" value="1"/>
</dbReference>
<dbReference type="InterPro" id="IPR038611">
    <property type="entry name" value="Arr_sf"/>
</dbReference>
<evidence type="ECO:0000259" key="2">
    <source>
        <dbReference type="Pfam" id="PF12120"/>
    </source>
</evidence>
<dbReference type="AlphaFoldDB" id="A0A1A3N4C7"/>
<evidence type="ECO:0000256" key="1">
    <source>
        <dbReference type="SAM" id="MobiDB-lite"/>
    </source>
</evidence>
<evidence type="ECO:0000313" key="4">
    <source>
        <dbReference type="Proteomes" id="UP000093819"/>
    </source>
</evidence>
<dbReference type="Proteomes" id="UP000093819">
    <property type="component" value="Unassembled WGS sequence"/>
</dbReference>
<dbReference type="NCBIfam" id="NF000318">
    <property type="entry name" value="rifampin_ARR_Ms"/>
    <property type="match status" value="1"/>
</dbReference>
<feature type="region of interest" description="Disordered" evidence="1">
    <location>
        <begin position="81"/>
        <end position="105"/>
    </location>
</feature>
<organism evidence="3 4">
    <name type="scientific">Mycobacterium asiaticum</name>
    <dbReference type="NCBI Taxonomy" id="1790"/>
    <lineage>
        <taxon>Bacteria</taxon>
        <taxon>Bacillati</taxon>
        <taxon>Actinomycetota</taxon>
        <taxon>Actinomycetes</taxon>
        <taxon>Mycobacteriales</taxon>
        <taxon>Mycobacteriaceae</taxon>
        <taxon>Mycobacterium</taxon>
    </lineage>
</organism>